<dbReference type="InterPro" id="IPR027417">
    <property type="entry name" value="P-loop_NTPase"/>
</dbReference>
<feature type="domain" description="Nephrocystin 3-like N-terminal" evidence="4">
    <location>
        <begin position="261"/>
        <end position="391"/>
    </location>
</feature>
<sequence length="1044" mass="115300">MTSTDTPSSEWLVAIHTSEDGIEPIGVGVVIDTRRVLTCRHVVAQHPKTEPSLWVTFPLSGEDPIVRRKVVGIRVCEDMPPAIADVAVLQLIEDVPSSVRPAPIRLPEPNKMTDSCWRAYGFAHGDPFGHSAYGRISGQLSYGWIRLQTLSADRLAPGFSGSGVWCPDYRAVVGLVTQANDEGDGRAITLFQIDKWLPEENLTALTTSLTGRSGVTAPKPSAWRLSTDPEAGRHWLPRARGVTRDSERGYRFRGRVSALRKIRQWLDRENLDRRVLVVTGRPGAGKSAVLSRIVTTADAEIRAQLPPDDDAEMATIGSVACAVHARGKMAIDVASEIARAVSASPPERVDDLTNLLRQTLPICPGQNFNVVIDALDEVSNPAEARAIIHEIALPLVETCADLRIQIVIGTRRYDAQGNLLDELPRGYEIIDLDDPRYFDITDLVSYALASLRLVGDERVDNPYRDDTVALPLAEHIAKLSDRNFFIAGLIARTHGLHDQQAATPHEITSSYATDTLRTYIHQLPQVGEMPAEVALAALSFAEEPGFTAELWSIAINTLYEIDISPQKLSHFARSSGANFITEVNSEHSIATFHIAHQVLNECLREVRGRIAMPVEDESRLTKAFISLGESVGWANAPLYLLRCLPAHAQRAGMIDALLTNDNYLCHADLRQLRPFMDLARSPEAQAKARLLSQESGITDAPPSLRATMLASPREESLVDVDLPISNQTRSALRYWTERDSLYGHEDGVNAVCAFTLDNQTLLATTSDDETIRIWDPRTGHQHHTLKGHTDWVNAVCAFTLDNQTLLATTSDDETIRIWDPRTGHQHHTLKGHTDWVNAVCAFTLDNQTLLATTSDDETIRIWDPRTGHQHHTLKGHTDWVNAVCAFTLDNQTLLATTSDDETIRIWDPRTGHQHHTLKGHTGSVNAVCAFTLDNQTLLATTSDDETIRIWDPRTGHQHHTLKGHTGSVNAVCAFTLDNQTLLATTSDDETIRIWDPRTGHQHHTLKGHTGSVNAVCAFTLDNQTLLATTSDDKSIRIWSTEAAV</sequence>
<keyword evidence="1 3" id="KW-0853">WD repeat</keyword>
<dbReference type="Gene3D" id="2.40.10.10">
    <property type="entry name" value="Trypsin-like serine proteases"/>
    <property type="match status" value="2"/>
</dbReference>
<dbReference type="PROSITE" id="PS50294">
    <property type="entry name" value="WD_REPEATS_REGION"/>
    <property type="match status" value="7"/>
</dbReference>
<dbReference type="SMART" id="SM00320">
    <property type="entry name" value="WD40"/>
    <property type="match status" value="7"/>
</dbReference>
<evidence type="ECO:0000256" key="3">
    <source>
        <dbReference type="PROSITE-ProRule" id="PRU00221"/>
    </source>
</evidence>
<dbReference type="Pfam" id="PF00400">
    <property type="entry name" value="WD40"/>
    <property type="match status" value="7"/>
</dbReference>
<dbReference type="SUPFAM" id="SSF50494">
    <property type="entry name" value="Trypsin-like serine proteases"/>
    <property type="match status" value="1"/>
</dbReference>
<dbReference type="PRINTS" id="PR00320">
    <property type="entry name" value="GPROTEINBRPT"/>
</dbReference>
<dbReference type="SUPFAM" id="SSF50978">
    <property type="entry name" value="WD40 repeat-like"/>
    <property type="match status" value="1"/>
</dbReference>
<dbReference type="Pfam" id="PF24883">
    <property type="entry name" value="NPHP3_N"/>
    <property type="match status" value="1"/>
</dbReference>
<dbReference type="InterPro" id="IPR001680">
    <property type="entry name" value="WD40_rpt"/>
</dbReference>
<keyword evidence="6" id="KW-1185">Reference proteome</keyword>
<evidence type="ECO:0000313" key="6">
    <source>
        <dbReference type="Proteomes" id="UP000319213"/>
    </source>
</evidence>
<dbReference type="Gene3D" id="2.130.10.10">
    <property type="entry name" value="YVTN repeat-like/Quinoprotein amine dehydrogenase"/>
    <property type="match status" value="2"/>
</dbReference>
<evidence type="ECO:0000256" key="2">
    <source>
        <dbReference type="ARBA" id="ARBA00022737"/>
    </source>
</evidence>
<reference evidence="5 6" key="1">
    <citation type="submission" date="2019-06" db="EMBL/GenBank/DDBJ databases">
        <title>Sequencing the genomes of 1000 actinobacteria strains.</title>
        <authorList>
            <person name="Klenk H.-P."/>
        </authorList>
    </citation>
    <scope>NUCLEOTIDE SEQUENCE [LARGE SCALE GENOMIC DNA]</scope>
    <source>
        <strain evidence="5 6">DSM 43186</strain>
    </source>
</reference>
<dbReference type="PANTHER" id="PTHR22847:SF637">
    <property type="entry name" value="WD REPEAT DOMAIN 5B"/>
    <property type="match status" value="1"/>
</dbReference>
<feature type="repeat" description="WD" evidence="3">
    <location>
        <begin position="785"/>
        <end position="828"/>
    </location>
</feature>
<dbReference type="PANTHER" id="PTHR22847">
    <property type="entry name" value="WD40 REPEAT PROTEIN"/>
    <property type="match status" value="1"/>
</dbReference>
<keyword evidence="2" id="KW-0677">Repeat</keyword>
<dbReference type="PROSITE" id="PS50082">
    <property type="entry name" value="WD_REPEATS_2"/>
    <property type="match status" value="7"/>
</dbReference>
<evidence type="ECO:0000313" key="5">
    <source>
        <dbReference type="EMBL" id="TQM77448.1"/>
    </source>
</evidence>
<dbReference type="Pfam" id="PF13365">
    <property type="entry name" value="Trypsin_2"/>
    <property type="match status" value="1"/>
</dbReference>
<feature type="repeat" description="WD" evidence="3">
    <location>
        <begin position="961"/>
        <end position="1004"/>
    </location>
</feature>
<protein>
    <submittedName>
        <fullName evidence="5">WD domain G-beta repeat uncharacterized protein</fullName>
    </submittedName>
</protein>
<dbReference type="InterPro" id="IPR015943">
    <property type="entry name" value="WD40/YVTN_repeat-like_dom_sf"/>
</dbReference>
<name>A0A543J3U0_9ACTN</name>
<dbReference type="InterPro" id="IPR043504">
    <property type="entry name" value="Peptidase_S1_PA_chymotrypsin"/>
</dbReference>
<dbReference type="OrthoDB" id="218695at2"/>
<dbReference type="CDD" id="cd00200">
    <property type="entry name" value="WD40"/>
    <property type="match status" value="1"/>
</dbReference>
<feature type="repeat" description="WD" evidence="3">
    <location>
        <begin position="741"/>
        <end position="784"/>
    </location>
</feature>
<comment type="caution">
    <text evidence="5">The sequence shown here is derived from an EMBL/GenBank/DDBJ whole genome shotgun (WGS) entry which is preliminary data.</text>
</comment>
<dbReference type="Gene3D" id="3.40.50.300">
    <property type="entry name" value="P-loop containing nucleotide triphosphate hydrolases"/>
    <property type="match status" value="1"/>
</dbReference>
<feature type="repeat" description="WD" evidence="3">
    <location>
        <begin position="1005"/>
        <end position="1044"/>
    </location>
</feature>
<dbReference type="InterPro" id="IPR009003">
    <property type="entry name" value="Peptidase_S1_PA"/>
</dbReference>
<dbReference type="AlphaFoldDB" id="A0A543J3U0"/>
<accession>A0A543J3U0</accession>
<dbReference type="Proteomes" id="UP000319213">
    <property type="component" value="Unassembled WGS sequence"/>
</dbReference>
<dbReference type="InterPro" id="IPR056884">
    <property type="entry name" value="NPHP3-like_N"/>
</dbReference>
<evidence type="ECO:0000256" key="1">
    <source>
        <dbReference type="ARBA" id="ARBA00022574"/>
    </source>
</evidence>
<dbReference type="SUPFAM" id="SSF52540">
    <property type="entry name" value="P-loop containing nucleoside triphosphate hydrolases"/>
    <property type="match status" value="1"/>
</dbReference>
<organism evidence="5 6">
    <name type="scientific">Thermopolyspora flexuosa</name>
    <dbReference type="NCBI Taxonomy" id="103836"/>
    <lineage>
        <taxon>Bacteria</taxon>
        <taxon>Bacillati</taxon>
        <taxon>Actinomycetota</taxon>
        <taxon>Actinomycetes</taxon>
        <taxon>Streptosporangiales</taxon>
        <taxon>Streptosporangiaceae</taxon>
        <taxon>Thermopolyspora</taxon>
    </lineage>
</organism>
<proteinExistence type="predicted"/>
<evidence type="ECO:0000259" key="4">
    <source>
        <dbReference type="Pfam" id="PF24883"/>
    </source>
</evidence>
<dbReference type="EMBL" id="VFPQ01000001">
    <property type="protein sequence ID" value="TQM77448.1"/>
    <property type="molecule type" value="Genomic_DNA"/>
</dbReference>
<feature type="repeat" description="WD" evidence="3">
    <location>
        <begin position="829"/>
        <end position="872"/>
    </location>
</feature>
<feature type="repeat" description="WD" evidence="3">
    <location>
        <begin position="917"/>
        <end position="960"/>
    </location>
</feature>
<dbReference type="InterPro" id="IPR020472">
    <property type="entry name" value="WD40_PAC1"/>
</dbReference>
<feature type="repeat" description="WD" evidence="3">
    <location>
        <begin position="873"/>
        <end position="916"/>
    </location>
</feature>
<gene>
    <name evidence="5" type="ORF">FHX40_4212</name>
</gene>
<dbReference type="InterPro" id="IPR036322">
    <property type="entry name" value="WD40_repeat_dom_sf"/>
</dbReference>